<proteinExistence type="predicted"/>
<accession>A0A4Q2T1E1</accession>
<dbReference type="SUPFAM" id="SSF54909">
    <property type="entry name" value="Dimeric alpha+beta barrel"/>
    <property type="match status" value="1"/>
</dbReference>
<dbReference type="OrthoDB" id="8379403at2"/>
<dbReference type="Proteomes" id="UP000291088">
    <property type="component" value="Unassembled WGS sequence"/>
</dbReference>
<keyword evidence="2" id="KW-1185">Reference proteome</keyword>
<evidence type="ECO:0000313" key="1">
    <source>
        <dbReference type="EMBL" id="RYC11793.1"/>
    </source>
</evidence>
<protein>
    <recommendedName>
        <fullName evidence="3">ABM domain-containing protein</fullName>
    </recommendedName>
</protein>
<sequence length="94" mass="10151">MEKAYELVVYDVADRESAIAARESIKAILSTFPGYLGWRTLAAADGSAKLADMVTWRSLDDAKSAAKKVESDPAFAPFMAHVAGINLMGHFSEV</sequence>
<dbReference type="InterPro" id="IPR011008">
    <property type="entry name" value="Dimeric_a/b-barrel"/>
</dbReference>
<organism evidence="1 2">
    <name type="scientific">Ciceribacter ferrooxidans</name>
    <dbReference type="NCBI Taxonomy" id="2509717"/>
    <lineage>
        <taxon>Bacteria</taxon>
        <taxon>Pseudomonadati</taxon>
        <taxon>Pseudomonadota</taxon>
        <taxon>Alphaproteobacteria</taxon>
        <taxon>Hyphomicrobiales</taxon>
        <taxon>Rhizobiaceae</taxon>
        <taxon>Ciceribacter</taxon>
    </lineage>
</organism>
<dbReference type="RefSeq" id="WP_129332230.1">
    <property type="nucleotide sequence ID" value="NZ_SDVB01000238.1"/>
</dbReference>
<comment type="caution">
    <text evidence="1">The sequence shown here is derived from an EMBL/GenBank/DDBJ whole genome shotgun (WGS) entry which is preliminary data.</text>
</comment>
<gene>
    <name evidence="1" type="ORF">EUU22_12040</name>
</gene>
<evidence type="ECO:0008006" key="3">
    <source>
        <dbReference type="Google" id="ProtNLM"/>
    </source>
</evidence>
<reference evidence="1 2" key="1">
    <citation type="submission" date="2019-01" db="EMBL/GenBank/DDBJ databases">
        <authorList>
            <person name="Deng T."/>
        </authorList>
    </citation>
    <scope>NUCLEOTIDE SEQUENCE [LARGE SCALE GENOMIC DNA]</scope>
    <source>
        <strain evidence="1 2">F8825</strain>
    </source>
</reference>
<dbReference type="AlphaFoldDB" id="A0A4Q2T1E1"/>
<dbReference type="EMBL" id="SDVB01000238">
    <property type="protein sequence ID" value="RYC11793.1"/>
    <property type="molecule type" value="Genomic_DNA"/>
</dbReference>
<evidence type="ECO:0000313" key="2">
    <source>
        <dbReference type="Proteomes" id="UP000291088"/>
    </source>
</evidence>
<name>A0A4Q2T1E1_9HYPH</name>